<organism>
    <name type="scientific">Physcomitrium patens</name>
    <name type="common">Spreading-leaved earth moss</name>
    <name type="synonym">Physcomitrella patens</name>
    <dbReference type="NCBI Taxonomy" id="3218"/>
    <lineage>
        <taxon>Eukaryota</taxon>
        <taxon>Viridiplantae</taxon>
        <taxon>Streptophyta</taxon>
        <taxon>Embryophyta</taxon>
        <taxon>Bryophyta</taxon>
        <taxon>Bryophytina</taxon>
        <taxon>Bryopsida</taxon>
        <taxon>Funariidae</taxon>
        <taxon>Funariales</taxon>
        <taxon>Funariaceae</taxon>
        <taxon>Physcomitrium</taxon>
    </lineage>
</organism>
<dbReference type="Gene3D" id="3.40.190.290">
    <property type="match status" value="1"/>
</dbReference>
<dbReference type="PANTHER" id="PTHR30537">
    <property type="entry name" value="HTH-TYPE TRANSCRIPTIONAL REGULATOR"/>
    <property type="match status" value="1"/>
</dbReference>
<dbReference type="FunFam" id="1.10.10.10:FF:000001">
    <property type="entry name" value="LysR family transcriptional regulator"/>
    <property type="match status" value="1"/>
</dbReference>
<keyword evidence="6" id="KW-0804">Transcription</keyword>
<proteinExistence type="inferred from homology"/>
<keyword evidence="5" id="KW-0238">DNA-binding</keyword>
<dbReference type="InterPro" id="IPR036390">
    <property type="entry name" value="WH_DNA-bd_sf"/>
</dbReference>
<comment type="function">
    <text evidence="1">Trans-acting transcriptional regulator of RuBisCO genes (rbcL and rbcS) expression.</text>
</comment>
<dbReference type="SUPFAM" id="SSF53850">
    <property type="entry name" value="Periplasmic binding protein-like II"/>
    <property type="match status" value="1"/>
</dbReference>
<evidence type="ECO:0000256" key="2">
    <source>
        <dbReference type="ARBA" id="ARBA00009437"/>
    </source>
</evidence>
<keyword evidence="4" id="KW-0805">Transcription regulation</keyword>
<dbReference type="Gene3D" id="1.10.10.10">
    <property type="entry name" value="Winged helix-like DNA-binding domain superfamily/Winged helix DNA-binding domain"/>
    <property type="match status" value="1"/>
</dbReference>
<evidence type="ECO:0000313" key="8">
    <source>
        <dbReference type="EMBL" id="EDQ49166.1"/>
    </source>
</evidence>
<dbReference type="AlphaFoldDB" id="A9U587"/>
<comment type="similarity">
    <text evidence="2">Belongs to the LysR transcriptional regulatory family.</text>
</comment>
<evidence type="ECO:0000256" key="4">
    <source>
        <dbReference type="ARBA" id="ARBA00023015"/>
    </source>
</evidence>
<sequence length="369" mass="38926">MEPIANDRLAGVSAFVASAEAGSFAQAAERLGLTRSAVGKAVARLEEHLGARLFVRTTRSLGLTEDGQMFYERCAQALEDLDAARHMLEAGRREVVGRLRISAPVVFGRHHVAPLLLELAQLHPRLRIEASFTDRQLDFADDGIDLAIRSGELPDSDWLVARRLGMQTMVLCASPAYLQAHGAPRSVADLAGHRCIAYMRSGRAAPWWLAGEDGSLAAPVLEPALGFDDIETIATATLQGAGLAHMPLWRNPAGGLLRHHQRRAVGVAAGDARHGACIDHAQPLYAAHAQAAVQHGHGVVGAAHLRGSHGVEDGGGDVAGQARQILVALVLHAGLPFLGGEARQCALADDAARHTQAVGGHLPVLGCGQ</sequence>
<feature type="domain" description="HTH lysR-type" evidence="7">
    <location>
        <begin position="7"/>
        <end position="64"/>
    </location>
</feature>
<dbReference type="PROSITE" id="PS50931">
    <property type="entry name" value="HTH_LYSR"/>
    <property type="match status" value="1"/>
</dbReference>
<dbReference type="GO" id="GO:0003677">
    <property type="term" value="F:DNA binding"/>
    <property type="evidence" value="ECO:0007669"/>
    <property type="project" value="UniProtKB-KW"/>
</dbReference>
<dbReference type="SUPFAM" id="SSF46785">
    <property type="entry name" value="Winged helix' DNA-binding domain"/>
    <property type="match status" value="1"/>
</dbReference>
<dbReference type="Pfam" id="PF03466">
    <property type="entry name" value="LysR_substrate"/>
    <property type="match status" value="1"/>
</dbReference>
<evidence type="ECO:0000256" key="3">
    <source>
        <dbReference type="ARBA" id="ARBA00018907"/>
    </source>
</evidence>
<name>A9U587_PHYPA</name>
<reference evidence="8" key="1">
    <citation type="journal article" date="2008" name="Science">
        <title>The Physcomitrella genome reveals evolutionary insights into the conquest of land by plants.</title>
        <authorList>
            <person name="Rensing S."/>
            <person name="Lang D."/>
            <person name="Zimmer A."/>
            <person name="Terry A."/>
            <person name="Salamov A."/>
            <person name="Shapiro H."/>
            <person name="Nishiyama T."/>
            <person name="Perroud P.-F."/>
            <person name="Lindquist E."/>
            <person name="Kamisugi Y."/>
            <person name="Tanahashi T."/>
            <person name="Sakakibara K."/>
            <person name="Fujita T."/>
            <person name="Oishi K."/>
            <person name="Shin-I T."/>
            <person name="Kuroki Y."/>
            <person name="Toyoda A."/>
            <person name="Suzuki Y."/>
            <person name="Hashimoto A."/>
            <person name="Yamaguchi K."/>
            <person name="Sugano A."/>
            <person name="Kohara Y."/>
            <person name="Fujiyama A."/>
            <person name="Anterola A."/>
            <person name="Aoki S."/>
            <person name="Ashton N."/>
            <person name="Barbazuk W.B."/>
            <person name="Barker E."/>
            <person name="Bennetzen J."/>
            <person name="Bezanilla M."/>
            <person name="Blankenship R."/>
            <person name="Cho S.H."/>
            <person name="Dutcher S."/>
            <person name="Estelle M."/>
            <person name="Fawcett J.A."/>
            <person name="Gundlach H."/>
            <person name="Hanada K."/>
            <person name="Heyl A."/>
            <person name="Hicks K.A."/>
            <person name="Hugh J."/>
            <person name="Lohr M."/>
            <person name="Mayer K."/>
            <person name="Melkozernov A."/>
            <person name="Murata T."/>
            <person name="Nelson D."/>
            <person name="Pils B."/>
            <person name="Prigge M."/>
            <person name="Reiss B."/>
            <person name="Renner T."/>
            <person name="Rombauts S."/>
            <person name="Rushton P."/>
            <person name="Sanderfoot A."/>
            <person name="Schween G."/>
            <person name="Shiu S.-H."/>
            <person name="Stueber K."/>
            <person name="Theodoulou F.L."/>
            <person name="Tu H."/>
            <person name="Van de Peer Y."/>
            <person name="Verrier P.J."/>
            <person name="Waters E."/>
            <person name="Wood A."/>
            <person name="Yang L."/>
            <person name="Cove D."/>
            <person name="Cuming A."/>
            <person name="Hasebe M."/>
            <person name="Lucas S."/>
            <person name="Mishler D.B."/>
            <person name="Reski R."/>
            <person name="Grigoriev I."/>
            <person name="Quatrano R.S."/>
            <person name="Boore J.L."/>
        </authorList>
    </citation>
    <scope>NUCLEOTIDE SEQUENCE [LARGE SCALE GENOMIC DNA]</scope>
</reference>
<dbReference type="InterPro" id="IPR036388">
    <property type="entry name" value="WH-like_DNA-bd_sf"/>
</dbReference>
<dbReference type="InterPro" id="IPR005119">
    <property type="entry name" value="LysR_subst-bd"/>
</dbReference>
<feature type="non-terminal residue" evidence="8">
    <location>
        <position position="369"/>
    </location>
</feature>
<evidence type="ECO:0000259" key="7">
    <source>
        <dbReference type="PROSITE" id="PS50931"/>
    </source>
</evidence>
<dbReference type="InterPro" id="IPR000847">
    <property type="entry name" value="LysR_HTH_N"/>
</dbReference>
<dbReference type="CDD" id="cd08475">
    <property type="entry name" value="PBP2_CrgA_like_6"/>
    <property type="match status" value="1"/>
</dbReference>
<accession>A9U587</accession>
<dbReference type="Pfam" id="PF00126">
    <property type="entry name" value="HTH_1"/>
    <property type="match status" value="1"/>
</dbReference>
<dbReference type="PRINTS" id="PR00039">
    <property type="entry name" value="HTHLYSR"/>
</dbReference>
<evidence type="ECO:0000256" key="5">
    <source>
        <dbReference type="ARBA" id="ARBA00023125"/>
    </source>
</evidence>
<dbReference type="PANTHER" id="PTHR30537:SF5">
    <property type="entry name" value="HTH-TYPE TRANSCRIPTIONAL ACTIVATOR TTDR-RELATED"/>
    <property type="match status" value="1"/>
</dbReference>
<dbReference type="GO" id="GO:0003700">
    <property type="term" value="F:DNA-binding transcription factor activity"/>
    <property type="evidence" value="ECO:0007669"/>
    <property type="project" value="InterPro"/>
</dbReference>
<gene>
    <name evidence="8" type="ORF">PHYPADRAFT_102502</name>
</gene>
<evidence type="ECO:0000256" key="6">
    <source>
        <dbReference type="ARBA" id="ARBA00023163"/>
    </source>
</evidence>
<dbReference type="InterPro" id="IPR058163">
    <property type="entry name" value="LysR-type_TF_proteobact-type"/>
</dbReference>
<evidence type="ECO:0000256" key="1">
    <source>
        <dbReference type="ARBA" id="ARBA00003782"/>
    </source>
</evidence>
<dbReference type="EMBL" id="DS545451">
    <property type="protein sequence ID" value="EDQ49166.1"/>
    <property type="molecule type" value="Genomic_DNA"/>
</dbReference>
<protein>
    <recommendedName>
        <fullName evidence="3">Probable RuBisCO transcriptional regulator</fullName>
    </recommendedName>
</protein>